<name>A0A8S5Q6K9_9CAUD</name>
<dbReference type="EMBL" id="BK015576">
    <property type="protein sequence ID" value="DAE14156.1"/>
    <property type="molecule type" value="Genomic_DNA"/>
</dbReference>
<dbReference type="InterPro" id="IPR009678">
    <property type="entry name" value="Phage_tail_completion_R"/>
</dbReference>
<reference evidence="1" key="1">
    <citation type="journal article" date="2021" name="Proc. Natl. Acad. Sci. U.S.A.">
        <title>A Catalog of Tens of Thousands of Viruses from Human Metagenomes Reveals Hidden Associations with Chronic Diseases.</title>
        <authorList>
            <person name="Tisza M.J."/>
            <person name="Buck C.B."/>
        </authorList>
    </citation>
    <scope>NUCLEOTIDE SEQUENCE</scope>
    <source>
        <strain evidence="1">CtTDl1</strain>
    </source>
</reference>
<accession>A0A8S5Q6K9</accession>
<evidence type="ECO:0000313" key="1">
    <source>
        <dbReference type="EMBL" id="DAE14156.1"/>
    </source>
</evidence>
<proteinExistence type="predicted"/>
<sequence>MKKPNQLRKILEQSHQDFVKNPDRLQLYVDGGQVVATGSTSLSFEYRYTLNIIITDFAFDIASLIVPINAYLRKNQPELFENPQRRENAFKFQLDYNNNNTADVSFEIQLTERVVAKQVGENVQMTYATEPTAPEWETLNTLKVYLEKIDDEHLIFKGGE</sequence>
<dbReference type="Pfam" id="PF06891">
    <property type="entry name" value="P2_Phage_GpR"/>
    <property type="match status" value="1"/>
</dbReference>
<protein>
    <submittedName>
        <fullName evidence="1">Tail completion protein</fullName>
    </submittedName>
</protein>
<organism evidence="1">
    <name type="scientific">Myoviridae sp. ctTDl1</name>
    <dbReference type="NCBI Taxonomy" id="2825109"/>
    <lineage>
        <taxon>Viruses</taxon>
        <taxon>Duplodnaviria</taxon>
        <taxon>Heunggongvirae</taxon>
        <taxon>Uroviricota</taxon>
        <taxon>Caudoviricetes</taxon>
    </lineage>
</organism>